<dbReference type="GO" id="GO:0006298">
    <property type="term" value="P:mismatch repair"/>
    <property type="evidence" value="ECO:0007669"/>
    <property type="project" value="TreeGrafter"/>
</dbReference>
<feature type="transmembrane region" description="Helical" evidence="4">
    <location>
        <begin position="12"/>
        <end position="40"/>
    </location>
</feature>
<keyword evidence="4" id="KW-1133">Transmembrane helix</keyword>
<dbReference type="GO" id="GO:0003697">
    <property type="term" value="F:single-stranded DNA binding"/>
    <property type="evidence" value="ECO:0007669"/>
    <property type="project" value="TreeGrafter"/>
</dbReference>
<dbReference type="AlphaFoldDB" id="A0AAY5LCK3"/>
<dbReference type="GO" id="GO:0006289">
    <property type="term" value="P:nucleotide-excision repair"/>
    <property type="evidence" value="ECO:0007669"/>
    <property type="project" value="TreeGrafter"/>
</dbReference>
<dbReference type="PANTHER" id="PTHR15114:SF1">
    <property type="entry name" value="REPLICATION PROTEIN A 14 KDA SUBUNIT"/>
    <property type="match status" value="1"/>
</dbReference>
<dbReference type="SUPFAM" id="SSF50249">
    <property type="entry name" value="Nucleic acid-binding proteins"/>
    <property type="match status" value="1"/>
</dbReference>
<evidence type="ECO:0000256" key="2">
    <source>
        <dbReference type="ARBA" id="ARBA00009761"/>
    </source>
</evidence>
<sequence length="177" mass="20083">MRDNFQQYWQNILGWFMAYLINIHVGIFFQNATHFCFLVLASESFRGLKRGLNTNGKPVSYSFPEDVCVCVCVCVWPSNHDGCFFFVWGSYQSFLSGIENAVLFIYCVVSLSKLDEELSGVLEVVGTVSNKGTIMASAYNILREDKGIPFDLELYNEALKVVHDFPQHYPFEIATSG</sequence>
<dbReference type="PANTHER" id="PTHR15114">
    <property type="entry name" value="REPLICATION PROTEIN A3"/>
    <property type="match status" value="1"/>
</dbReference>
<comment type="similarity">
    <text evidence="2">Belongs to the replication factor A protein 3 family.</text>
</comment>
<dbReference type="GO" id="GO:0003684">
    <property type="term" value="F:damaged DNA binding"/>
    <property type="evidence" value="ECO:0007669"/>
    <property type="project" value="TreeGrafter"/>
</dbReference>
<reference evidence="5" key="3">
    <citation type="submission" date="2025-09" db="UniProtKB">
        <authorList>
            <consortium name="Ensembl"/>
        </authorList>
    </citation>
    <scope>IDENTIFICATION</scope>
</reference>
<evidence type="ECO:0000256" key="1">
    <source>
        <dbReference type="ARBA" id="ARBA00004123"/>
    </source>
</evidence>
<dbReference type="GeneTree" id="ENSGT00940000165163"/>
<keyword evidence="4" id="KW-0812">Transmembrane</keyword>
<reference evidence="5 6" key="1">
    <citation type="submission" date="2020-02" db="EMBL/GenBank/DDBJ databases">
        <title>Esox lucius (northern pike) genome, fEsoLuc1, primary haplotype.</title>
        <authorList>
            <person name="Myers G."/>
            <person name="Karagic N."/>
            <person name="Meyer A."/>
            <person name="Pippel M."/>
            <person name="Reichard M."/>
            <person name="Winkler S."/>
            <person name="Tracey A."/>
            <person name="Sims Y."/>
            <person name="Howe K."/>
            <person name="Rhie A."/>
            <person name="Formenti G."/>
            <person name="Durbin R."/>
            <person name="Fedrigo O."/>
            <person name="Jarvis E.D."/>
        </authorList>
    </citation>
    <scope>NUCLEOTIDE SEQUENCE [LARGE SCALE GENOMIC DNA]</scope>
</reference>
<name>A0AAY5LCK3_ESOLU</name>
<dbReference type="GO" id="GO:0006284">
    <property type="term" value="P:base-excision repair"/>
    <property type="evidence" value="ECO:0007669"/>
    <property type="project" value="TreeGrafter"/>
</dbReference>
<keyword evidence="4" id="KW-0472">Membrane</keyword>
<dbReference type="Ensembl" id="ENSELUT00000109363.1">
    <property type="protein sequence ID" value="ENSELUP00000097252.1"/>
    <property type="gene ID" value="ENSELUG00000023203.3"/>
</dbReference>
<dbReference type="GO" id="GO:0005662">
    <property type="term" value="C:DNA replication factor A complex"/>
    <property type="evidence" value="ECO:0007669"/>
    <property type="project" value="TreeGrafter"/>
</dbReference>
<comment type="subcellular location">
    <subcellularLocation>
        <location evidence="1">Nucleus</location>
    </subcellularLocation>
</comment>
<keyword evidence="3" id="KW-0539">Nucleus</keyword>
<keyword evidence="6" id="KW-1185">Reference proteome</keyword>
<protein>
    <submittedName>
        <fullName evidence="5">Replication protein A3</fullName>
    </submittedName>
</protein>
<dbReference type="InterPro" id="IPR013970">
    <property type="entry name" value="Rfa2"/>
</dbReference>
<dbReference type="GO" id="GO:0000724">
    <property type="term" value="P:double-strand break repair via homologous recombination"/>
    <property type="evidence" value="ECO:0007669"/>
    <property type="project" value="TreeGrafter"/>
</dbReference>
<dbReference type="Proteomes" id="UP000265140">
    <property type="component" value="Chromosome 10"/>
</dbReference>
<dbReference type="Pfam" id="PF08661">
    <property type="entry name" value="Rep_fac-A_3"/>
    <property type="match status" value="1"/>
</dbReference>
<evidence type="ECO:0000313" key="5">
    <source>
        <dbReference type="Ensembl" id="ENSELUP00000097252.1"/>
    </source>
</evidence>
<reference evidence="5" key="2">
    <citation type="submission" date="2025-08" db="UniProtKB">
        <authorList>
            <consortium name="Ensembl"/>
        </authorList>
    </citation>
    <scope>IDENTIFICATION</scope>
</reference>
<proteinExistence type="inferred from homology"/>
<evidence type="ECO:0000256" key="3">
    <source>
        <dbReference type="ARBA" id="ARBA00023242"/>
    </source>
</evidence>
<dbReference type="Gene3D" id="2.40.50.140">
    <property type="entry name" value="Nucleic acid-binding proteins"/>
    <property type="match status" value="1"/>
</dbReference>
<dbReference type="GO" id="GO:0035861">
    <property type="term" value="C:site of double-strand break"/>
    <property type="evidence" value="ECO:0007669"/>
    <property type="project" value="TreeGrafter"/>
</dbReference>
<dbReference type="InterPro" id="IPR012340">
    <property type="entry name" value="NA-bd_OB-fold"/>
</dbReference>
<dbReference type="GO" id="GO:0006260">
    <property type="term" value="P:DNA replication"/>
    <property type="evidence" value="ECO:0007669"/>
    <property type="project" value="InterPro"/>
</dbReference>
<evidence type="ECO:0000313" key="6">
    <source>
        <dbReference type="Proteomes" id="UP000265140"/>
    </source>
</evidence>
<organism evidence="5 6">
    <name type="scientific">Esox lucius</name>
    <name type="common">Northern pike</name>
    <dbReference type="NCBI Taxonomy" id="8010"/>
    <lineage>
        <taxon>Eukaryota</taxon>
        <taxon>Metazoa</taxon>
        <taxon>Chordata</taxon>
        <taxon>Craniata</taxon>
        <taxon>Vertebrata</taxon>
        <taxon>Euteleostomi</taxon>
        <taxon>Actinopterygii</taxon>
        <taxon>Neopterygii</taxon>
        <taxon>Teleostei</taxon>
        <taxon>Protacanthopterygii</taxon>
        <taxon>Esociformes</taxon>
        <taxon>Esocidae</taxon>
        <taxon>Esox</taxon>
    </lineage>
</organism>
<accession>A0AAY5LCK3</accession>
<evidence type="ECO:0000256" key="4">
    <source>
        <dbReference type="SAM" id="Phobius"/>
    </source>
</evidence>